<dbReference type="AlphaFoldDB" id="A0A9W6MWX0"/>
<evidence type="ECO:0008006" key="4">
    <source>
        <dbReference type="Google" id="ProtNLM"/>
    </source>
</evidence>
<gene>
    <name evidence="2" type="ORF">GCM10008179_29050</name>
</gene>
<evidence type="ECO:0000256" key="1">
    <source>
        <dbReference type="SAM" id="MobiDB-lite"/>
    </source>
</evidence>
<dbReference type="RefSeq" id="WP_271169495.1">
    <property type="nucleotide sequence ID" value="NZ_BSFI01000021.1"/>
</dbReference>
<proteinExistence type="predicted"/>
<reference evidence="2" key="2">
    <citation type="submission" date="2023-01" db="EMBL/GenBank/DDBJ databases">
        <authorList>
            <person name="Sun Q."/>
            <person name="Evtushenko L."/>
        </authorList>
    </citation>
    <scope>NUCLEOTIDE SEQUENCE</scope>
    <source>
        <strain evidence="2">VKM B-2347</strain>
    </source>
</reference>
<protein>
    <recommendedName>
        <fullName evidence="4">DUF2946 domain-containing protein</fullName>
    </recommendedName>
</protein>
<evidence type="ECO:0000313" key="3">
    <source>
        <dbReference type="Proteomes" id="UP001143372"/>
    </source>
</evidence>
<dbReference type="Proteomes" id="UP001143372">
    <property type="component" value="Unassembled WGS sequence"/>
</dbReference>
<dbReference type="EMBL" id="BSFI01000021">
    <property type="protein sequence ID" value="GLK69267.1"/>
    <property type="molecule type" value="Genomic_DNA"/>
</dbReference>
<accession>A0A9W6MWX0</accession>
<reference evidence="2" key="1">
    <citation type="journal article" date="2014" name="Int. J. Syst. Evol. Microbiol.">
        <title>Complete genome sequence of Corynebacterium casei LMG S-19264T (=DSM 44701T), isolated from a smear-ripened cheese.</title>
        <authorList>
            <consortium name="US DOE Joint Genome Institute (JGI-PGF)"/>
            <person name="Walter F."/>
            <person name="Albersmeier A."/>
            <person name="Kalinowski J."/>
            <person name="Ruckert C."/>
        </authorList>
    </citation>
    <scope>NUCLEOTIDE SEQUENCE</scope>
    <source>
        <strain evidence="2">VKM B-2347</strain>
    </source>
</reference>
<name>A0A9W6MWX0_9HYPH</name>
<keyword evidence="3" id="KW-1185">Reference proteome</keyword>
<feature type="region of interest" description="Disordered" evidence="1">
    <location>
        <begin position="42"/>
        <end position="64"/>
    </location>
</feature>
<comment type="caution">
    <text evidence="2">The sequence shown here is derived from an EMBL/GenBank/DDBJ whole genome shotgun (WGS) entry which is preliminary data.</text>
</comment>
<evidence type="ECO:0000313" key="2">
    <source>
        <dbReference type="EMBL" id="GLK69267.1"/>
    </source>
</evidence>
<sequence length="124" mass="12974">MVDWSKANLSWAGRFCVRLAIVLCLVVSAFGSAVEHGLEADSGRSSSTLALEVVPESSRDEVSGDIDKGAELADHGCHGCAAIPQPLRNGAAGHRAFNKAIPAWASVPSSSGREPLIDLRPPRA</sequence>
<organism evidence="2 3">
    <name type="scientific">Hansschlegelia plantiphila</name>
    <dbReference type="NCBI Taxonomy" id="374655"/>
    <lineage>
        <taxon>Bacteria</taxon>
        <taxon>Pseudomonadati</taxon>
        <taxon>Pseudomonadota</taxon>
        <taxon>Alphaproteobacteria</taxon>
        <taxon>Hyphomicrobiales</taxon>
        <taxon>Methylopilaceae</taxon>
        <taxon>Hansschlegelia</taxon>
    </lineage>
</organism>